<feature type="compositionally biased region" description="Polar residues" evidence="1">
    <location>
        <begin position="205"/>
        <end position="219"/>
    </location>
</feature>
<evidence type="ECO:0000313" key="2">
    <source>
        <dbReference type="EMBL" id="GAQ90335.1"/>
    </source>
</evidence>
<sequence>MVAPEPCRLLLVYGDGHAFRKARFAAWFLALKDLDRLFEDPGSNRNVMLLKMRVWEELVLATLSPGFQRDRNRSIYWVVVDEDYGQRAGADSVDWHSGLPEQEANDFLLKIMRGVDCKRKRMEKHEESQGGRERMVFVNHGTIEGSRFVNHGSMEGCSNWRTAPNSYFHSASPQSSNSAAARRAGVYEDEETAAAPPKRARTHSQDASNPSEAQPNPSLRSVAKDKPAMQAPRVSSDPRGILTECSPNLSNPNSHAPANEKDALAAALEAAKRAADAADDRMTAAEAEAKKWEEAERQAAKGGNSGRPRGRPSGRRGRRVHGRRGSSTVGGASSLPIGASPQQGAPAYGAASTAQQSAGSTSVRGESLGADRDVAGPVDVPPTSRPEPSQPAQPHTSYSHLEGRRPLKPRTSSLAAEPSTALPTKKSHSADVPPHLWNPHPPSAPLASSDLQREMVPVEDVPSWSVMHPGRPVSNPQAPSLTTSSGSFSLKNVDCGPDVHPLICNPDAPSPGHSLGSEGSDASMQKPPLLLEHRLTSPQSDSSTEKGRASAWRKSGGGACDVELQLARYVKPLQNDRQWYNRSSSDMDPTPLPANDGRSMSHVAAWGAPEHLGRKRRRSSVSRPLEPVAEEELEEGEIRDDGVEGGADVLAATAGSVGSIETHAKLGAGFIIPGQRFRPEDVPVQNRRAPRAPLPHQPLVLGSPLPKSSPLKPSATSLNQPLLLTYASEAQGAPALSLLGGGGIGSWKSTTDWAQPMTGRTAGFGRKREESAGDPGSIGEAVGGAAKITYSSFSLAQVQREQVESDDLPSELHLRRRNAIEWWAENPLADEPEEGEFQAGKVDERIFPLTVVAAQAEQSVVQTKVSGTNDDSACSDDEYTEKDASDTNSSLSRESSQRYVGKGPQGKRRFCTPAIWGIDAVGDTVYANPDIPSTNLHLMHRGNDVVQSFAGRGLAAASDILTPFTYKTPDVLDAPIIRQYTGNGLTSAAASAPRGQHTTALEKPVDSGDLLAFNPASTPTQPPKADPVAEKAPEDASKVPSQPIPPKRVSSLIDRGALSRSRLLYASQKLKGDTAAIMTSESATVAQHSTAKDGKQKTESKLKASGFLHKLNFDKGDHGQKNPSIAAPLPKQRARPRQAASLFAKFQEGPEKAAQDAAEETSPTKASAPVSSSVAVSAGSGVAVLAAYGILGAKHEKGLFINNVNAPLAHSVQNGPSLKPFMDNDPVSEKNKPVVKDVESLSKQPSTDATPRKYQDRELKSNASAATRQMEDAGPAPVLPVAKEVQPAETPAEEMERVTAIAKGGGDAAANTASNSLQTPKEAQPGKASPRKKESVVDDEGVEGADIVANGAINVMQAEEIFPTGDGSDVFAPRQKLARSPPGAAKTGQTTCAEKRPAEPFSADWWEQDRLERSLRGEKRRKSGSSQTLDRPNFIEIAAMGAHPRSAAKPSKAPRDAETDPMQLPPPPANSDSTRGADSGSDSTAEKDEAAARSASGGLAETRAAIGGMATRKLSGFGAKVEIGQPLVSEGTAEDGWARTSGDRRRSKRWMM</sequence>
<feature type="compositionally biased region" description="Basic and acidic residues" evidence="1">
    <location>
        <begin position="277"/>
        <end position="299"/>
    </location>
</feature>
<evidence type="ECO:0000256" key="1">
    <source>
        <dbReference type="SAM" id="MobiDB-lite"/>
    </source>
</evidence>
<feature type="region of interest" description="Disordered" evidence="1">
    <location>
        <begin position="611"/>
        <end position="637"/>
    </location>
</feature>
<feature type="compositionally biased region" description="Basic and acidic residues" evidence="1">
    <location>
        <begin position="1027"/>
        <end position="1037"/>
    </location>
</feature>
<reference evidence="2 3" key="1">
    <citation type="journal article" date="2014" name="Nat. Commun.">
        <title>Klebsormidium flaccidum genome reveals primary factors for plant terrestrial adaptation.</title>
        <authorList>
            <person name="Hori K."/>
            <person name="Maruyama F."/>
            <person name="Fujisawa T."/>
            <person name="Togashi T."/>
            <person name="Yamamoto N."/>
            <person name="Seo M."/>
            <person name="Sato S."/>
            <person name="Yamada T."/>
            <person name="Mori H."/>
            <person name="Tajima N."/>
            <person name="Moriyama T."/>
            <person name="Ikeuchi M."/>
            <person name="Watanabe M."/>
            <person name="Wada H."/>
            <person name="Kobayashi K."/>
            <person name="Saito M."/>
            <person name="Masuda T."/>
            <person name="Sasaki-Sekimoto Y."/>
            <person name="Mashiguchi K."/>
            <person name="Awai K."/>
            <person name="Shimojima M."/>
            <person name="Masuda S."/>
            <person name="Iwai M."/>
            <person name="Nobusawa T."/>
            <person name="Narise T."/>
            <person name="Kondo S."/>
            <person name="Saito H."/>
            <person name="Sato R."/>
            <person name="Murakawa M."/>
            <person name="Ihara Y."/>
            <person name="Oshima-Yamada Y."/>
            <person name="Ohtaka K."/>
            <person name="Satoh M."/>
            <person name="Sonobe K."/>
            <person name="Ishii M."/>
            <person name="Ohtani R."/>
            <person name="Kanamori-Sato M."/>
            <person name="Honoki R."/>
            <person name="Miyazaki D."/>
            <person name="Mochizuki H."/>
            <person name="Umetsu J."/>
            <person name="Higashi K."/>
            <person name="Shibata D."/>
            <person name="Kamiya Y."/>
            <person name="Sato N."/>
            <person name="Nakamura Y."/>
            <person name="Tabata S."/>
            <person name="Ida S."/>
            <person name="Kurokawa K."/>
            <person name="Ohta H."/>
        </authorList>
    </citation>
    <scope>NUCLEOTIDE SEQUENCE [LARGE SCALE GENOMIC DNA]</scope>
    <source>
        <strain evidence="2 3">NIES-2285</strain>
    </source>
</reference>
<organism evidence="2 3">
    <name type="scientific">Klebsormidium nitens</name>
    <name type="common">Green alga</name>
    <name type="synonym">Ulothrix nitens</name>
    <dbReference type="NCBI Taxonomy" id="105231"/>
    <lineage>
        <taxon>Eukaryota</taxon>
        <taxon>Viridiplantae</taxon>
        <taxon>Streptophyta</taxon>
        <taxon>Klebsormidiophyceae</taxon>
        <taxon>Klebsormidiales</taxon>
        <taxon>Klebsormidiaceae</taxon>
        <taxon>Klebsormidium</taxon>
    </lineage>
</organism>
<feature type="compositionally biased region" description="Basic residues" evidence="1">
    <location>
        <begin position="308"/>
        <end position="324"/>
    </location>
</feature>
<feature type="compositionally biased region" description="Acidic residues" evidence="1">
    <location>
        <begin position="628"/>
        <end position="637"/>
    </location>
</feature>
<feature type="region of interest" description="Disordered" evidence="1">
    <location>
        <begin position="1439"/>
        <end position="1501"/>
    </location>
</feature>
<evidence type="ECO:0000313" key="3">
    <source>
        <dbReference type="Proteomes" id="UP000054558"/>
    </source>
</evidence>
<feature type="region of interest" description="Disordered" evidence="1">
    <location>
        <begin position="1111"/>
        <end position="1171"/>
    </location>
</feature>
<feature type="region of interest" description="Disordered" evidence="1">
    <location>
        <begin position="501"/>
        <end position="555"/>
    </location>
</feature>
<feature type="region of interest" description="Disordered" evidence="1">
    <location>
        <begin position="1305"/>
        <end position="1342"/>
    </location>
</feature>
<feature type="compositionally biased region" description="Basic and acidic residues" evidence="1">
    <location>
        <begin position="1250"/>
        <end position="1260"/>
    </location>
</feature>
<feature type="region of interest" description="Disordered" evidence="1">
    <location>
        <begin position="1363"/>
        <end position="1409"/>
    </location>
</feature>
<feature type="region of interest" description="Disordered" evidence="1">
    <location>
        <begin position="1532"/>
        <end position="1552"/>
    </location>
</feature>
<feature type="compositionally biased region" description="Polar residues" evidence="1">
    <location>
        <begin position="245"/>
        <end position="254"/>
    </location>
</feature>
<feature type="region of interest" description="Disordered" evidence="1">
    <location>
        <begin position="750"/>
        <end position="777"/>
    </location>
</feature>
<feature type="compositionally biased region" description="Polar residues" evidence="1">
    <location>
        <begin position="1470"/>
        <end position="1483"/>
    </location>
</feature>
<keyword evidence="3" id="KW-1185">Reference proteome</keyword>
<gene>
    <name evidence="2" type="ORF">KFL_006280100</name>
</gene>
<feature type="region of interest" description="Disordered" evidence="1">
    <location>
        <begin position="687"/>
        <end position="714"/>
    </location>
</feature>
<feature type="compositionally biased region" description="Pro residues" evidence="1">
    <location>
        <begin position="379"/>
        <end position="391"/>
    </location>
</feature>
<proteinExistence type="predicted"/>
<name>A0A1Y1IHI6_KLENI</name>
<feature type="compositionally biased region" description="Low complexity" evidence="1">
    <location>
        <begin position="170"/>
        <end position="184"/>
    </location>
</feature>
<feature type="region of interest" description="Disordered" evidence="1">
    <location>
        <begin position="1236"/>
        <end position="1279"/>
    </location>
</feature>
<feature type="compositionally biased region" description="Basic and acidic residues" evidence="1">
    <location>
        <begin position="1111"/>
        <end position="1120"/>
    </location>
</feature>
<feature type="compositionally biased region" description="Low complexity" evidence="1">
    <location>
        <begin position="698"/>
        <end position="714"/>
    </location>
</feature>
<feature type="compositionally biased region" description="Low complexity" evidence="1">
    <location>
        <begin position="349"/>
        <end position="362"/>
    </location>
</feature>
<feature type="region of interest" description="Disordered" evidence="1">
    <location>
        <begin position="168"/>
        <end position="257"/>
    </location>
</feature>
<dbReference type="EMBL" id="DF237577">
    <property type="protein sequence ID" value="GAQ90335.1"/>
    <property type="molecule type" value="Genomic_DNA"/>
</dbReference>
<feature type="compositionally biased region" description="Polar residues" evidence="1">
    <location>
        <begin position="886"/>
        <end position="898"/>
    </location>
</feature>
<feature type="compositionally biased region" description="Polar residues" evidence="1">
    <location>
        <begin position="1311"/>
        <end position="1321"/>
    </location>
</feature>
<feature type="region of interest" description="Disordered" evidence="1">
    <location>
        <begin position="277"/>
        <end position="450"/>
    </location>
</feature>
<protein>
    <submittedName>
        <fullName evidence="2">Uncharacterized protein</fullName>
    </submittedName>
</protein>
<feature type="compositionally biased region" description="Polar residues" evidence="1">
    <location>
        <begin position="863"/>
        <end position="872"/>
    </location>
</feature>
<feature type="region of interest" description="Disordered" evidence="1">
    <location>
        <begin position="987"/>
        <end position="1049"/>
    </location>
</feature>
<dbReference type="OMA" id="IMNANTP"/>
<accession>A0A1Y1IHI6</accession>
<dbReference type="Proteomes" id="UP000054558">
    <property type="component" value="Unassembled WGS sequence"/>
</dbReference>
<feature type="region of interest" description="Disordered" evidence="1">
    <location>
        <begin position="862"/>
        <end position="905"/>
    </location>
</feature>